<dbReference type="RefSeq" id="WP_221226956.1">
    <property type="nucleotide sequence ID" value="NZ_JACIDX010000001.1"/>
</dbReference>
<dbReference type="AlphaFoldDB" id="A0A7W6G4D4"/>
<feature type="transmembrane region" description="Helical" evidence="1">
    <location>
        <begin position="6"/>
        <end position="24"/>
    </location>
</feature>
<gene>
    <name evidence="2" type="ORF">GGR38_000456</name>
</gene>
<keyword evidence="1" id="KW-0472">Membrane</keyword>
<keyword evidence="3" id="KW-1185">Reference proteome</keyword>
<reference evidence="2 3" key="1">
    <citation type="submission" date="2020-08" db="EMBL/GenBank/DDBJ databases">
        <title>Genomic Encyclopedia of Type Strains, Phase IV (KMG-IV): sequencing the most valuable type-strain genomes for metagenomic binning, comparative biology and taxonomic classification.</title>
        <authorList>
            <person name="Goeker M."/>
        </authorList>
    </citation>
    <scope>NUCLEOTIDE SEQUENCE [LARGE SCALE GENOMIC DNA]</scope>
    <source>
        <strain evidence="2 3">DSM 27057</strain>
    </source>
</reference>
<evidence type="ECO:0000313" key="2">
    <source>
        <dbReference type="EMBL" id="MBB3953544.1"/>
    </source>
</evidence>
<feature type="transmembrane region" description="Helical" evidence="1">
    <location>
        <begin position="65"/>
        <end position="88"/>
    </location>
</feature>
<sequence>MGPVNWLAIGVAALVAGLLAFPWYGLMRAARSPAPVRLLALVFPAWLIGHNFARVGAETLAAKPWLYWMMSGGFALFIAIPAGAALYGRHGIAGREAAADAGYVFVAFMAMGTVFWAMA</sequence>
<comment type="caution">
    <text evidence="2">The sequence shown here is derived from an EMBL/GenBank/DDBJ whole genome shotgun (WGS) entry which is preliminary data.</text>
</comment>
<accession>A0A7W6G4D4</accession>
<feature type="transmembrane region" description="Helical" evidence="1">
    <location>
        <begin position="36"/>
        <end position="53"/>
    </location>
</feature>
<keyword evidence="1" id="KW-1133">Transmembrane helix</keyword>
<dbReference type="Proteomes" id="UP000548867">
    <property type="component" value="Unassembled WGS sequence"/>
</dbReference>
<keyword evidence="1" id="KW-0812">Transmembrane</keyword>
<protein>
    <recommendedName>
        <fullName evidence="4">DUF1761 domain-containing protein</fullName>
    </recommendedName>
</protein>
<feature type="transmembrane region" description="Helical" evidence="1">
    <location>
        <begin position="100"/>
        <end position="118"/>
    </location>
</feature>
<proteinExistence type="predicted"/>
<organism evidence="2 3">
    <name type="scientific">Novosphingobium sediminicola</name>
    <dbReference type="NCBI Taxonomy" id="563162"/>
    <lineage>
        <taxon>Bacteria</taxon>
        <taxon>Pseudomonadati</taxon>
        <taxon>Pseudomonadota</taxon>
        <taxon>Alphaproteobacteria</taxon>
        <taxon>Sphingomonadales</taxon>
        <taxon>Sphingomonadaceae</taxon>
        <taxon>Novosphingobium</taxon>
    </lineage>
</organism>
<evidence type="ECO:0000313" key="3">
    <source>
        <dbReference type="Proteomes" id="UP000548867"/>
    </source>
</evidence>
<name>A0A7W6G4D4_9SPHN</name>
<dbReference type="EMBL" id="JACIDX010000001">
    <property type="protein sequence ID" value="MBB3953544.1"/>
    <property type="molecule type" value="Genomic_DNA"/>
</dbReference>
<evidence type="ECO:0000256" key="1">
    <source>
        <dbReference type="SAM" id="Phobius"/>
    </source>
</evidence>
<evidence type="ECO:0008006" key="4">
    <source>
        <dbReference type="Google" id="ProtNLM"/>
    </source>
</evidence>